<evidence type="ECO:0000313" key="2">
    <source>
        <dbReference type="EMBL" id="KAF2171029.1"/>
    </source>
</evidence>
<evidence type="ECO:0000256" key="1">
    <source>
        <dbReference type="SAM" id="Phobius"/>
    </source>
</evidence>
<dbReference type="EMBL" id="ML993584">
    <property type="protein sequence ID" value="KAF2171029.1"/>
    <property type="molecule type" value="Genomic_DNA"/>
</dbReference>
<name>A0A6A6CYY9_ZASCE</name>
<dbReference type="RefSeq" id="XP_033671918.1">
    <property type="nucleotide sequence ID" value="XM_033804736.1"/>
</dbReference>
<evidence type="ECO:0000313" key="3">
    <source>
        <dbReference type="Proteomes" id="UP000799537"/>
    </source>
</evidence>
<sequence>MGIPQEEQDLEMSESLPLYSEVGVKPTKIPEATATADEVREFFRSLLQSHASNEDAEAIAARWQRGTGNELKVYPPQMYLKIFGPEDGWFLYRETKLIMKREKDPTGKVHKKHGYITIACLTVFELAMVAIIVLSWSPLLSVFAVIGNLLGVVGLIIAFAVTFGMPSPEAQVEAELLKCMESRDNRS</sequence>
<keyword evidence="3" id="KW-1185">Reference proteome</keyword>
<gene>
    <name evidence="2" type="ORF">M409DRAFT_19002</name>
</gene>
<keyword evidence="1" id="KW-0812">Transmembrane</keyword>
<feature type="transmembrane region" description="Helical" evidence="1">
    <location>
        <begin position="142"/>
        <end position="163"/>
    </location>
</feature>
<proteinExistence type="predicted"/>
<keyword evidence="1" id="KW-1133">Transmembrane helix</keyword>
<organism evidence="2 3">
    <name type="scientific">Zasmidium cellare ATCC 36951</name>
    <dbReference type="NCBI Taxonomy" id="1080233"/>
    <lineage>
        <taxon>Eukaryota</taxon>
        <taxon>Fungi</taxon>
        <taxon>Dikarya</taxon>
        <taxon>Ascomycota</taxon>
        <taxon>Pezizomycotina</taxon>
        <taxon>Dothideomycetes</taxon>
        <taxon>Dothideomycetidae</taxon>
        <taxon>Mycosphaerellales</taxon>
        <taxon>Mycosphaerellaceae</taxon>
        <taxon>Zasmidium</taxon>
    </lineage>
</organism>
<dbReference type="OrthoDB" id="3627160at2759"/>
<protein>
    <submittedName>
        <fullName evidence="2">Uncharacterized protein</fullName>
    </submittedName>
</protein>
<accession>A0A6A6CYY9</accession>
<keyword evidence="1" id="KW-0472">Membrane</keyword>
<feature type="transmembrane region" description="Helical" evidence="1">
    <location>
        <begin position="115"/>
        <end position="136"/>
    </location>
</feature>
<dbReference type="AlphaFoldDB" id="A0A6A6CYY9"/>
<dbReference type="Proteomes" id="UP000799537">
    <property type="component" value="Unassembled WGS sequence"/>
</dbReference>
<reference evidence="2" key="1">
    <citation type="journal article" date="2020" name="Stud. Mycol.">
        <title>101 Dothideomycetes genomes: a test case for predicting lifestyles and emergence of pathogens.</title>
        <authorList>
            <person name="Haridas S."/>
            <person name="Albert R."/>
            <person name="Binder M."/>
            <person name="Bloem J."/>
            <person name="Labutti K."/>
            <person name="Salamov A."/>
            <person name="Andreopoulos B."/>
            <person name="Baker S."/>
            <person name="Barry K."/>
            <person name="Bills G."/>
            <person name="Bluhm B."/>
            <person name="Cannon C."/>
            <person name="Castanera R."/>
            <person name="Culley D."/>
            <person name="Daum C."/>
            <person name="Ezra D."/>
            <person name="Gonzalez J."/>
            <person name="Henrissat B."/>
            <person name="Kuo A."/>
            <person name="Liang C."/>
            <person name="Lipzen A."/>
            <person name="Lutzoni F."/>
            <person name="Magnuson J."/>
            <person name="Mondo S."/>
            <person name="Nolan M."/>
            <person name="Ohm R."/>
            <person name="Pangilinan J."/>
            <person name="Park H.-J."/>
            <person name="Ramirez L."/>
            <person name="Alfaro M."/>
            <person name="Sun H."/>
            <person name="Tritt A."/>
            <person name="Yoshinaga Y."/>
            <person name="Zwiers L.-H."/>
            <person name="Turgeon B."/>
            <person name="Goodwin S."/>
            <person name="Spatafora J."/>
            <person name="Crous P."/>
            <person name="Grigoriev I."/>
        </authorList>
    </citation>
    <scope>NUCLEOTIDE SEQUENCE</scope>
    <source>
        <strain evidence="2">ATCC 36951</strain>
    </source>
</reference>
<dbReference type="GeneID" id="54558008"/>